<dbReference type="GO" id="GO:0051287">
    <property type="term" value="F:NAD binding"/>
    <property type="evidence" value="ECO:0007669"/>
    <property type="project" value="InterPro"/>
</dbReference>
<evidence type="ECO:0000313" key="7">
    <source>
        <dbReference type="WBParaSite" id="Gr19_v10_g8842.t1"/>
    </source>
</evidence>
<dbReference type="FunFam" id="3.40.50.720:FF:000026">
    <property type="entry name" value="Glyoxylate/hydroxypyruvate reductase B"/>
    <property type="match status" value="1"/>
</dbReference>
<dbReference type="PANTHER" id="PTHR10996:SF277">
    <property type="entry name" value="GLYOXYLATE REDUCTASE_HYDROXYPYRUVATE REDUCTASE"/>
    <property type="match status" value="1"/>
</dbReference>
<dbReference type="AlphaFoldDB" id="A0A914IAP0"/>
<dbReference type="SUPFAM" id="SSF52283">
    <property type="entry name" value="Formate/glycerate dehydrogenase catalytic domain-like"/>
    <property type="match status" value="1"/>
</dbReference>
<dbReference type="InterPro" id="IPR006140">
    <property type="entry name" value="D-isomer_DH_NAD-bd"/>
</dbReference>
<organism evidence="6 7">
    <name type="scientific">Globodera rostochiensis</name>
    <name type="common">Golden nematode worm</name>
    <name type="synonym">Heterodera rostochiensis</name>
    <dbReference type="NCBI Taxonomy" id="31243"/>
    <lineage>
        <taxon>Eukaryota</taxon>
        <taxon>Metazoa</taxon>
        <taxon>Ecdysozoa</taxon>
        <taxon>Nematoda</taxon>
        <taxon>Chromadorea</taxon>
        <taxon>Rhabditida</taxon>
        <taxon>Tylenchina</taxon>
        <taxon>Tylenchomorpha</taxon>
        <taxon>Tylenchoidea</taxon>
        <taxon>Heteroderidae</taxon>
        <taxon>Heteroderinae</taxon>
        <taxon>Globodera</taxon>
    </lineage>
</organism>
<dbReference type="Gene3D" id="3.40.50.720">
    <property type="entry name" value="NAD(P)-binding Rossmann-like Domain"/>
    <property type="match status" value="2"/>
</dbReference>
<dbReference type="Proteomes" id="UP000887572">
    <property type="component" value="Unplaced"/>
</dbReference>
<reference evidence="7" key="1">
    <citation type="submission" date="2022-11" db="UniProtKB">
        <authorList>
            <consortium name="WormBaseParasite"/>
        </authorList>
    </citation>
    <scope>IDENTIFICATION</scope>
</reference>
<evidence type="ECO:0000256" key="1">
    <source>
        <dbReference type="ARBA" id="ARBA00023002"/>
    </source>
</evidence>
<protein>
    <recommendedName>
        <fullName evidence="2">Glyoxylate reductase/hydroxypyruvate reductase</fullName>
    </recommendedName>
</protein>
<evidence type="ECO:0000313" key="6">
    <source>
        <dbReference type="Proteomes" id="UP000887572"/>
    </source>
</evidence>
<dbReference type="SUPFAM" id="SSF51735">
    <property type="entry name" value="NAD(P)-binding Rossmann-fold domains"/>
    <property type="match status" value="1"/>
</dbReference>
<dbReference type="InterPro" id="IPR050223">
    <property type="entry name" value="D-isomer_2-hydroxyacid_DH"/>
</dbReference>
<dbReference type="CDD" id="cd05301">
    <property type="entry name" value="GDH"/>
    <property type="match status" value="1"/>
</dbReference>
<feature type="domain" description="D-isomer specific 2-hydroxyacid dehydrogenase catalytic" evidence="4">
    <location>
        <begin position="47"/>
        <end position="334"/>
    </location>
</feature>
<dbReference type="PANTHER" id="PTHR10996">
    <property type="entry name" value="2-HYDROXYACID DEHYDROGENASE-RELATED"/>
    <property type="match status" value="1"/>
</dbReference>
<evidence type="ECO:0000256" key="2">
    <source>
        <dbReference type="ARBA" id="ARBA00073306"/>
    </source>
</evidence>
<evidence type="ECO:0000259" key="5">
    <source>
        <dbReference type="Pfam" id="PF02826"/>
    </source>
</evidence>
<evidence type="ECO:0000256" key="3">
    <source>
        <dbReference type="RuleBase" id="RU003719"/>
    </source>
</evidence>
<accession>A0A914IAP0</accession>
<proteinExistence type="inferred from homology"/>
<dbReference type="PROSITE" id="PS00671">
    <property type="entry name" value="D_2_HYDROXYACID_DH_3"/>
    <property type="match status" value="1"/>
</dbReference>
<dbReference type="InterPro" id="IPR006139">
    <property type="entry name" value="D-isomer_2_OHA_DH_cat_dom"/>
</dbReference>
<dbReference type="Pfam" id="PF02826">
    <property type="entry name" value="2-Hacid_dh_C"/>
    <property type="match status" value="1"/>
</dbReference>
<keyword evidence="6" id="KW-1185">Reference proteome</keyword>
<dbReference type="InterPro" id="IPR029753">
    <property type="entry name" value="D-isomer_DH_CS"/>
</dbReference>
<keyword evidence="1 3" id="KW-0560">Oxidoreductase</keyword>
<dbReference type="GO" id="GO:0030267">
    <property type="term" value="F:glyoxylate reductase (NADPH) activity"/>
    <property type="evidence" value="ECO:0007669"/>
    <property type="project" value="TreeGrafter"/>
</dbReference>
<dbReference type="GO" id="GO:0005829">
    <property type="term" value="C:cytosol"/>
    <property type="evidence" value="ECO:0007669"/>
    <property type="project" value="TreeGrafter"/>
</dbReference>
<dbReference type="InterPro" id="IPR036291">
    <property type="entry name" value="NAD(P)-bd_dom_sf"/>
</dbReference>
<evidence type="ECO:0000259" key="4">
    <source>
        <dbReference type="Pfam" id="PF00389"/>
    </source>
</evidence>
<dbReference type="WBParaSite" id="Gr19_v10_g8842.t1">
    <property type="protein sequence ID" value="Gr19_v10_g8842.t1"/>
    <property type="gene ID" value="Gr19_v10_g8842"/>
</dbReference>
<dbReference type="Pfam" id="PF00389">
    <property type="entry name" value="2-Hacid_dh"/>
    <property type="match status" value="1"/>
</dbReference>
<comment type="similarity">
    <text evidence="3">Belongs to the D-isomer specific 2-hydroxyacid dehydrogenase family.</text>
</comment>
<dbReference type="GO" id="GO:0008465">
    <property type="term" value="F:hydroxypyruvate reductase (NADH) activity"/>
    <property type="evidence" value="ECO:0007669"/>
    <property type="project" value="TreeGrafter"/>
</dbReference>
<sequence>MDEIIGRSSQILSPPIVLVTEPTFEVNRIEQHARVLQFRPANDKFFSKEEQQKWIRENIGQAKVLYMMPSTKVDVPLLEMAKVLKAVVTISVGYDHIDIAECARRGIRMGFAGPILTEATAETAVALLLAVSRRVPESAQMAKEGKWPINWSPKFCIGKALEGSTVGLFGMGRIGLSVAEKLIPFHPLEIIYHNRKANQIYENRFRYVSFDELIESSDFLIISASVSEQTKGLFRSEVFERMKSDAVLVNISRGCVVNSNDLYEALSGGKLGGAALDVTEPEPLPPGHLLYTLPNCVITPHIGSANNVARKQMMETGQANVLAALKEQEMPSPIQYSKEMPSPIPYSK</sequence>
<name>A0A914IAP0_GLORO</name>
<feature type="domain" description="D-isomer specific 2-hydroxyacid dehydrogenase NAD-binding" evidence="5">
    <location>
        <begin position="125"/>
        <end position="303"/>
    </location>
</feature>